<dbReference type="AlphaFoldDB" id="A0A2C5YKH6"/>
<keyword evidence="2" id="KW-1185">Reference proteome</keyword>
<evidence type="ECO:0000313" key="1">
    <source>
        <dbReference type="EMBL" id="PHH70015.1"/>
    </source>
</evidence>
<proteinExistence type="predicted"/>
<evidence type="ECO:0000313" key="2">
    <source>
        <dbReference type="Proteomes" id="UP000226431"/>
    </source>
</evidence>
<accession>A0A2C5YKH6</accession>
<organism evidence="1 2">
    <name type="scientific">Ophiocordyceps camponoti-rufipedis</name>
    <dbReference type="NCBI Taxonomy" id="2004952"/>
    <lineage>
        <taxon>Eukaryota</taxon>
        <taxon>Fungi</taxon>
        <taxon>Dikarya</taxon>
        <taxon>Ascomycota</taxon>
        <taxon>Pezizomycotina</taxon>
        <taxon>Sordariomycetes</taxon>
        <taxon>Hypocreomycetidae</taxon>
        <taxon>Hypocreales</taxon>
        <taxon>Ophiocordycipitaceae</taxon>
        <taxon>Ophiocordyceps</taxon>
    </lineage>
</organism>
<dbReference type="EMBL" id="NJES01000679">
    <property type="protein sequence ID" value="PHH70015.1"/>
    <property type="molecule type" value="Genomic_DNA"/>
</dbReference>
<protein>
    <submittedName>
        <fullName evidence="1">Uncharacterized protein</fullName>
    </submittedName>
</protein>
<dbReference type="Proteomes" id="UP000226431">
    <property type="component" value="Unassembled WGS sequence"/>
</dbReference>
<sequence length="103" mass="12109">MSRCYSFTIEPLRARRPSSDISPTQWERREMSNQTPNIHPDVATYQVSTHQLAKVPRSIHVHVDLETQLWRNTTSNHQPPPLLEIPIDACHQDRHANMLWYRA</sequence>
<gene>
    <name evidence="1" type="ORF">CDD80_6289</name>
</gene>
<reference evidence="1 2" key="1">
    <citation type="submission" date="2017-06" db="EMBL/GenBank/DDBJ databases">
        <title>Ant-infecting Ophiocordyceps genomes reveal a high diversity of potential behavioral manipulation genes and a possible major role for enterotoxins.</title>
        <authorList>
            <person name="De Bekker C."/>
            <person name="Evans H.C."/>
            <person name="Brachmann A."/>
            <person name="Hughes D.P."/>
        </authorList>
    </citation>
    <scope>NUCLEOTIDE SEQUENCE [LARGE SCALE GENOMIC DNA]</scope>
    <source>
        <strain evidence="1 2">Map16</strain>
    </source>
</reference>
<name>A0A2C5YKH6_9HYPO</name>
<comment type="caution">
    <text evidence="1">The sequence shown here is derived from an EMBL/GenBank/DDBJ whole genome shotgun (WGS) entry which is preliminary data.</text>
</comment>